<gene>
    <name evidence="2" type="ORF">NAEGRDRAFT_75410</name>
</gene>
<protein>
    <submittedName>
        <fullName evidence="2">Predicted protein</fullName>
    </submittedName>
</protein>
<evidence type="ECO:0000313" key="3">
    <source>
        <dbReference type="Proteomes" id="UP000006671"/>
    </source>
</evidence>
<dbReference type="InParanoid" id="D2W202"/>
<feature type="transmembrane region" description="Helical" evidence="1">
    <location>
        <begin position="73"/>
        <end position="99"/>
    </location>
</feature>
<dbReference type="VEuPathDB" id="AmoebaDB:NAEGRDRAFT_75410"/>
<keyword evidence="3" id="KW-1185">Reference proteome</keyword>
<proteinExistence type="predicted"/>
<name>D2W202_NAEGR</name>
<dbReference type="KEGG" id="ngr:NAEGRDRAFT_75410"/>
<evidence type="ECO:0000256" key="1">
    <source>
        <dbReference type="SAM" id="Phobius"/>
    </source>
</evidence>
<dbReference type="RefSeq" id="XP_002669648.1">
    <property type="nucleotide sequence ID" value="XM_002669602.1"/>
</dbReference>
<dbReference type="EMBL" id="GG738924">
    <property type="protein sequence ID" value="EFC36904.1"/>
    <property type="molecule type" value="Genomic_DNA"/>
</dbReference>
<sequence>MTTDSAISSTIIPCPATPPQLTTAVTYQEVKHQEKEANHNQPQQEIIPIQIDQTTTTAPNTSSCCNSKTRFSLIIIITTCTSCFIGISLLISTVIVAVMHSLDYAQAHGEIYALMISISAFFLAVGLVTTLVGIKMWRGKFAVNSEGTVVNSTGEPINYLGEVTDINVKLNNSMII</sequence>
<evidence type="ECO:0000313" key="2">
    <source>
        <dbReference type="EMBL" id="EFC36904.1"/>
    </source>
</evidence>
<reference evidence="2 3" key="1">
    <citation type="journal article" date="2010" name="Cell">
        <title>The genome of Naegleria gruberi illuminates early eukaryotic versatility.</title>
        <authorList>
            <person name="Fritz-Laylin L.K."/>
            <person name="Prochnik S.E."/>
            <person name="Ginger M.L."/>
            <person name="Dacks J.B."/>
            <person name="Carpenter M.L."/>
            <person name="Field M.C."/>
            <person name="Kuo A."/>
            <person name="Paredez A."/>
            <person name="Chapman J."/>
            <person name="Pham J."/>
            <person name="Shu S."/>
            <person name="Neupane R."/>
            <person name="Cipriano M."/>
            <person name="Mancuso J."/>
            <person name="Tu H."/>
            <person name="Salamov A."/>
            <person name="Lindquist E."/>
            <person name="Shapiro H."/>
            <person name="Lucas S."/>
            <person name="Grigoriev I.V."/>
            <person name="Cande W.Z."/>
            <person name="Fulton C."/>
            <person name="Rokhsar D.S."/>
            <person name="Dawson S.C."/>
        </authorList>
    </citation>
    <scope>NUCLEOTIDE SEQUENCE [LARGE SCALE GENOMIC DNA]</scope>
    <source>
        <strain evidence="2 3">NEG-M</strain>
    </source>
</reference>
<dbReference type="AlphaFoldDB" id="D2W202"/>
<keyword evidence="1" id="KW-0472">Membrane</keyword>
<keyword evidence="1" id="KW-1133">Transmembrane helix</keyword>
<feature type="transmembrane region" description="Helical" evidence="1">
    <location>
        <begin position="111"/>
        <end position="134"/>
    </location>
</feature>
<organism evidence="3">
    <name type="scientific">Naegleria gruberi</name>
    <name type="common">Amoeba</name>
    <dbReference type="NCBI Taxonomy" id="5762"/>
    <lineage>
        <taxon>Eukaryota</taxon>
        <taxon>Discoba</taxon>
        <taxon>Heterolobosea</taxon>
        <taxon>Tetramitia</taxon>
        <taxon>Eutetramitia</taxon>
        <taxon>Vahlkampfiidae</taxon>
        <taxon>Naegleria</taxon>
    </lineage>
</organism>
<dbReference type="Proteomes" id="UP000006671">
    <property type="component" value="Unassembled WGS sequence"/>
</dbReference>
<dbReference type="GeneID" id="8856142"/>
<keyword evidence="1" id="KW-0812">Transmembrane</keyword>
<accession>D2W202</accession>